<evidence type="ECO:0000313" key="8">
    <source>
        <dbReference type="Proteomes" id="UP000602653"/>
    </source>
</evidence>
<feature type="binding site" evidence="4">
    <location>
        <position position="240"/>
    </location>
    <ligand>
        <name>S-adenosyl-L-methionine</name>
        <dbReference type="ChEBI" id="CHEBI:59789"/>
    </ligand>
</feature>
<evidence type="ECO:0000256" key="1">
    <source>
        <dbReference type="ARBA" id="ARBA00022603"/>
    </source>
</evidence>
<evidence type="ECO:0000256" key="2">
    <source>
        <dbReference type="ARBA" id="ARBA00022679"/>
    </source>
</evidence>
<feature type="domain" description="PDZ" evidence="5">
    <location>
        <begin position="329"/>
        <end position="402"/>
    </location>
</feature>
<dbReference type="PROSITE" id="PS50106">
    <property type="entry name" value="PDZ"/>
    <property type="match status" value="1"/>
</dbReference>
<dbReference type="InterPro" id="IPR010280">
    <property type="entry name" value="U5_MeTrfase_fam"/>
</dbReference>
<evidence type="ECO:0000313" key="7">
    <source>
        <dbReference type="EMBL" id="QRV02885.1"/>
    </source>
</evidence>
<evidence type="ECO:0000259" key="6">
    <source>
        <dbReference type="PROSITE" id="PS50926"/>
    </source>
</evidence>
<keyword evidence="3 4" id="KW-0949">S-adenosyl-L-methionine</keyword>
<evidence type="ECO:0000256" key="4">
    <source>
        <dbReference type="PROSITE-ProRule" id="PRU01024"/>
    </source>
</evidence>
<organism evidence="7 8">
    <name type="scientific">Arcanobacterium phocisimile</name>
    <dbReference type="NCBI Taxonomy" id="1302235"/>
    <lineage>
        <taxon>Bacteria</taxon>
        <taxon>Bacillati</taxon>
        <taxon>Actinomycetota</taxon>
        <taxon>Actinomycetes</taxon>
        <taxon>Actinomycetales</taxon>
        <taxon>Actinomycetaceae</taxon>
        <taxon>Arcanobacterium</taxon>
    </lineage>
</organism>
<proteinExistence type="inferred from homology"/>
<accession>A0ABX7IL98</accession>
<dbReference type="CDD" id="cd02440">
    <property type="entry name" value="AdoMet_MTases"/>
    <property type="match status" value="1"/>
</dbReference>
<comment type="similarity">
    <text evidence="4">Belongs to the class I-like SAM-binding methyltransferase superfamily. RNA M5U methyltransferase family.</text>
</comment>
<dbReference type="GO" id="GO:0008168">
    <property type="term" value="F:methyltransferase activity"/>
    <property type="evidence" value="ECO:0007669"/>
    <property type="project" value="UniProtKB-KW"/>
</dbReference>
<dbReference type="PROSITE" id="PS50926">
    <property type="entry name" value="TRAM"/>
    <property type="match status" value="1"/>
</dbReference>
<keyword evidence="2 4" id="KW-0808">Transferase</keyword>
<dbReference type="Gene3D" id="2.40.50.140">
    <property type="entry name" value="Nucleic acid-binding proteins"/>
    <property type="match status" value="1"/>
</dbReference>
<dbReference type="PANTHER" id="PTHR11061:SF30">
    <property type="entry name" value="TRNA (URACIL(54)-C(5))-METHYLTRANSFERASE"/>
    <property type="match status" value="1"/>
</dbReference>
<feature type="binding site" evidence="4">
    <location>
        <position position="334"/>
    </location>
    <ligand>
        <name>S-adenosyl-L-methionine</name>
        <dbReference type="ChEBI" id="CHEBI:59789"/>
    </ligand>
</feature>
<dbReference type="Pfam" id="PF05958">
    <property type="entry name" value="tRNA_U5-meth_tr"/>
    <property type="match status" value="1"/>
</dbReference>
<dbReference type="PROSITE" id="PS51687">
    <property type="entry name" value="SAM_MT_RNA_M5U"/>
    <property type="match status" value="1"/>
</dbReference>
<dbReference type="PROSITE" id="PS01231">
    <property type="entry name" value="TRMA_2"/>
    <property type="match status" value="1"/>
</dbReference>
<dbReference type="SUPFAM" id="SSF53335">
    <property type="entry name" value="S-adenosyl-L-methionine-dependent methyltransferases"/>
    <property type="match status" value="1"/>
</dbReference>
<dbReference type="SUPFAM" id="SSF50249">
    <property type="entry name" value="Nucleic acid-binding proteins"/>
    <property type="match status" value="1"/>
</dbReference>
<evidence type="ECO:0000259" key="5">
    <source>
        <dbReference type="PROSITE" id="PS50106"/>
    </source>
</evidence>
<feature type="binding site" evidence="4">
    <location>
        <position position="269"/>
    </location>
    <ligand>
        <name>S-adenosyl-L-methionine</name>
        <dbReference type="ChEBI" id="CHEBI:59789"/>
    </ligand>
</feature>
<dbReference type="InterPro" id="IPR002792">
    <property type="entry name" value="TRAM_dom"/>
</dbReference>
<dbReference type="GO" id="GO:0032259">
    <property type="term" value="P:methylation"/>
    <property type="evidence" value="ECO:0007669"/>
    <property type="project" value="UniProtKB-KW"/>
</dbReference>
<dbReference type="RefSeq" id="WP_204425539.1">
    <property type="nucleotide sequence ID" value="NZ_CP070228.1"/>
</dbReference>
<dbReference type="Proteomes" id="UP000602653">
    <property type="component" value="Chromosome"/>
</dbReference>
<dbReference type="InterPro" id="IPR001478">
    <property type="entry name" value="PDZ"/>
</dbReference>
<dbReference type="InterPro" id="IPR029063">
    <property type="entry name" value="SAM-dependent_MTases_sf"/>
</dbReference>
<dbReference type="InterPro" id="IPR012340">
    <property type="entry name" value="NA-bd_OB-fold"/>
</dbReference>
<dbReference type="Gene3D" id="3.40.50.150">
    <property type="entry name" value="Vaccinia Virus protein VP39"/>
    <property type="match status" value="1"/>
</dbReference>
<gene>
    <name evidence="7" type="ORF">JTE88_03955</name>
</gene>
<dbReference type="EMBL" id="CP070228">
    <property type="protein sequence ID" value="QRV02885.1"/>
    <property type="molecule type" value="Genomic_DNA"/>
</dbReference>
<protein>
    <submittedName>
        <fullName evidence="7">Class I SAM-dependent RNA methyltransferase</fullName>
    </submittedName>
</protein>
<feature type="active site" description="Nucleophile" evidence="4">
    <location>
        <position position="361"/>
    </location>
</feature>
<feature type="binding site" evidence="4">
    <location>
        <position position="293"/>
    </location>
    <ligand>
        <name>S-adenosyl-L-methionine</name>
        <dbReference type="ChEBI" id="CHEBI:59789"/>
    </ligand>
</feature>
<dbReference type="Pfam" id="PF01938">
    <property type="entry name" value="TRAM"/>
    <property type="match status" value="1"/>
</dbReference>
<reference evidence="7 8" key="1">
    <citation type="submission" date="2021-02" db="EMBL/GenBank/DDBJ databases">
        <title>Complete Genome Sequence of Arcanobacterium phocisimile strain DSM 26142T from a harbour seal.</title>
        <authorList>
            <person name="Borowiak M."/>
            <person name="Alssahen M."/>
            <person name="Malorny B."/>
            <person name="Laemmler C."/>
            <person name="Siebert U."/>
            <person name="Ploetz M."/>
            <person name="Abdulmawjood A."/>
        </authorList>
    </citation>
    <scope>NUCLEOTIDE SEQUENCE [LARGE SCALE GENOMIC DNA]</scope>
    <source>
        <strain evidence="7 8">DSM 26142</strain>
    </source>
</reference>
<keyword evidence="8" id="KW-1185">Reference proteome</keyword>
<name>A0ABX7IL98_9ACTO</name>
<evidence type="ECO:0000256" key="3">
    <source>
        <dbReference type="ARBA" id="ARBA00022691"/>
    </source>
</evidence>
<feature type="domain" description="TRAM" evidence="6">
    <location>
        <begin position="1"/>
        <end position="55"/>
    </location>
</feature>
<dbReference type="PANTHER" id="PTHR11061">
    <property type="entry name" value="RNA M5U METHYLTRANSFERASE"/>
    <property type="match status" value="1"/>
</dbReference>
<sequence>MSTLRIEITDIAHGGLGVGRDDNRVVFVRGALPGETVDVELTKERSKWARGVVADVVVPSPYRVPVAWMEGSALVTGAADFSHAELSYQRQLKTNVLTSAIRRVGGSEITEHLAEVNISPEISAVDATDGWHTRTRADLVKLPQGFGMHREQSHDIVPISELPIVVPDLEEMIFELDWDRTFKPGKRVRFVAPSTGENIAISDGKAYSAPGRRADNDILETVASHSEFFDYHVAADGFWQVHFRAPGVLQREVLSHANVQHGDSVLELFSGAGLFSVPLAKATGSTGKLLGIEGSSRAVADALKNLGGMKWATARAEQIKDDLPVGTADVIVADPPRNGLGVELATNIASSDARSIVLVSCDPASAARDVAAMLKAGRKVQSMNGFDIFPHTHHLEVVTSLA</sequence>
<keyword evidence="1 4" id="KW-0489">Methyltransferase</keyword>
<dbReference type="InterPro" id="IPR030391">
    <property type="entry name" value="MeTrfase_TrmA_CS"/>
</dbReference>